<dbReference type="AlphaFoldDB" id="A0A6J0BMB0"/>
<feature type="domain" description="Protein MMS22-like N-terminal" evidence="11">
    <location>
        <begin position="167"/>
        <end position="665"/>
    </location>
</feature>
<evidence type="ECO:0000256" key="5">
    <source>
        <dbReference type="ARBA" id="ARBA00022454"/>
    </source>
</evidence>
<evidence type="ECO:0000256" key="8">
    <source>
        <dbReference type="ARBA" id="ARBA00023204"/>
    </source>
</evidence>
<evidence type="ECO:0000259" key="12">
    <source>
        <dbReference type="Pfam" id="PF14911"/>
    </source>
</evidence>
<organism evidence="14">
    <name type="scientific">Neodiprion lecontei</name>
    <name type="common">Redheaded pine sawfly</name>
    <dbReference type="NCBI Taxonomy" id="441921"/>
    <lineage>
        <taxon>Eukaryota</taxon>
        <taxon>Metazoa</taxon>
        <taxon>Ecdysozoa</taxon>
        <taxon>Arthropoda</taxon>
        <taxon>Hexapoda</taxon>
        <taxon>Insecta</taxon>
        <taxon>Pterygota</taxon>
        <taxon>Neoptera</taxon>
        <taxon>Endopterygota</taxon>
        <taxon>Hymenoptera</taxon>
        <taxon>Tenthredinoidea</taxon>
        <taxon>Diprionidae</taxon>
        <taxon>Diprioninae</taxon>
        <taxon>Neodiprion</taxon>
    </lineage>
</organism>
<evidence type="ECO:0000256" key="1">
    <source>
        <dbReference type="ARBA" id="ARBA00004123"/>
    </source>
</evidence>
<dbReference type="GO" id="GO:0000724">
    <property type="term" value="P:double-strand break repair via homologous recombination"/>
    <property type="evidence" value="ECO:0007669"/>
    <property type="project" value="InterPro"/>
</dbReference>
<dbReference type="RefSeq" id="XP_015515826.1">
    <property type="nucleotide sequence ID" value="XM_015660340.2"/>
</dbReference>
<evidence type="ECO:0000256" key="10">
    <source>
        <dbReference type="ARBA" id="ARBA00033326"/>
    </source>
</evidence>
<keyword evidence="6" id="KW-0227">DNA damage</keyword>
<keyword evidence="8" id="KW-0234">DNA repair</keyword>
<dbReference type="InParanoid" id="A0A6J0BMB0"/>
<gene>
    <name evidence="14" type="primary">LOC107221375</name>
</gene>
<feature type="domain" description="MMS22-like C-terminal" evidence="12">
    <location>
        <begin position="793"/>
        <end position="1154"/>
    </location>
</feature>
<keyword evidence="13" id="KW-1185">Reference proteome</keyword>
<comment type="subcellular location">
    <subcellularLocation>
        <location evidence="2">Chromosome</location>
    </subcellularLocation>
    <subcellularLocation>
        <location evidence="1">Nucleus</location>
    </subcellularLocation>
</comment>
<dbReference type="Proteomes" id="UP000829291">
    <property type="component" value="Chromosome 4"/>
</dbReference>
<evidence type="ECO:0000313" key="13">
    <source>
        <dbReference type="Proteomes" id="UP000829291"/>
    </source>
</evidence>
<evidence type="ECO:0000256" key="6">
    <source>
        <dbReference type="ARBA" id="ARBA00022763"/>
    </source>
</evidence>
<dbReference type="OrthoDB" id="8193282at2759"/>
<dbReference type="Pfam" id="PF14911">
    <property type="entry name" value="MMS22L_C"/>
    <property type="match status" value="1"/>
</dbReference>
<dbReference type="FunCoup" id="A0A6J0BMB0">
    <property type="interactions" value="47"/>
</dbReference>
<evidence type="ECO:0000259" key="11">
    <source>
        <dbReference type="Pfam" id="PF14910"/>
    </source>
</evidence>
<dbReference type="GO" id="GO:0006325">
    <property type="term" value="P:chromatin organization"/>
    <property type="evidence" value="ECO:0007669"/>
    <property type="project" value="UniProtKB-KW"/>
</dbReference>
<keyword evidence="7" id="KW-0156">Chromatin regulator</keyword>
<evidence type="ECO:0000256" key="3">
    <source>
        <dbReference type="ARBA" id="ARBA00006585"/>
    </source>
</evidence>
<evidence type="ECO:0000256" key="9">
    <source>
        <dbReference type="ARBA" id="ARBA00023242"/>
    </source>
</evidence>
<proteinExistence type="inferred from homology"/>
<dbReference type="PANTHER" id="PTHR28547">
    <property type="entry name" value="PROTEIN MMS22-LIKE"/>
    <property type="match status" value="1"/>
</dbReference>
<dbReference type="PANTHER" id="PTHR28547:SF1">
    <property type="entry name" value="PROTEIN MMS22-LIKE"/>
    <property type="match status" value="1"/>
</dbReference>
<dbReference type="InterPro" id="IPR029425">
    <property type="entry name" value="MMS22L_N"/>
</dbReference>
<name>A0A6J0BMB0_NEOLC</name>
<comment type="similarity">
    <text evidence="3">Belongs to the MMS22 family. MMS22L subfamily.</text>
</comment>
<keyword evidence="9" id="KW-0539">Nucleus</keyword>
<keyword evidence="5" id="KW-0158">Chromosome</keyword>
<evidence type="ECO:0000256" key="4">
    <source>
        <dbReference type="ARBA" id="ARBA00021061"/>
    </source>
</evidence>
<dbReference type="GO" id="GO:0031297">
    <property type="term" value="P:replication fork processing"/>
    <property type="evidence" value="ECO:0007669"/>
    <property type="project" value="InterPro"/>
</dbReference>
<protein>
    <recommendedName>
        <fullName evidence="4">Protein MMS22-like</fullName>
    </recommendedName>
    <alternativeName>
        <fullName evidence="10">Methyl methanesulfonate-sensitivity protein 22-like</fullName>
    </alternativeName>
</protein>
<accession>A0A6J0BMB0</accession>
<evidence type="ECO:0000256" key="2">
    <source>
        <dbReference type="ARBA" id="ARBA00004286"/>
    </source>
</evidence>
<evidence type="ECO:0000313" key="14">
    <source>
        <dbReference type="RefSeq" id="XP_015515826.1"/>
    </source>
</evidence>
<dbReference type="InterPro" id="IPR029424">
    <property type="entry name" value="MMS22L_C"/>
</dbReference>
<reference evidence="14" key="1">
    <citation type="submission" date="2025-08" db="UniProtKB">
        <authorList>
            <consortium name="RefSeq"/>
        </authorList>
    </citation>
    <scope>IDENTIFICATION</scope>
    <source>
        <tissue evidence="14">Thorax and Abdomen</tissue>
    </source>
</reference>
<dbReference type="KEGG" id="nlo:107221375"/>
<dbReference type="GO" id="GO:0043596">
    <property type="term" value="C:nuclear replication fork"/>
    <property type="evidence" value="ECO:0007669"/>
    <property type="project" value="TreeGrafter"/>
</dbReference>
<evidence type="ECO:0000256" key="7">
    <source>
        <dbReference type="ARBA" id="ARBA00022853"/>
    </source>
</evidence>
<dbReference type="InterPro" id="IPR042320">
    <property type="entry name" value="MMS22-like"/>
</dbReference>
<dbReference type="GeneID" id="107221375"/>
<sequence>MELRGTFDCSGKVNSNDWQLNKSSLFLQQEINSMVFNSQESPSFFGHVVLFGSVMPSSIAALNLKHLTTSIEMKLKLLSRCKKSETLTARKENQPDFFLARKNVCEALVYIRSYFYSIKWNSALIKNVENLIGEDFAELLLVLKKYIRELRNINDSIFHYAGSNLAVEHVLPQFHMYHVHLELRWFWLTLMDAKEYPENSSTLNNLMNYNTNSLGSINIPYHNPDLEEAITIVVDDLIYVATKLFTRISLESKNHNLKIKTPYSCTCTRELWLMLQIFIDDLAVKRGSKTFWDYVNIGLDMRLGPATAAITSVSWNSVPEEHFLECKNPEMFSIWLIYHLTLLYGYNLEGVYTGIASTRINPNHVQVEKILKIYLNKGGKAGERVEIDEELQEMIPLLSVLTCEWWQPRVQIISLLWDCFHRRLDQPFLLQATGPWFVSVDKKLPRDILKQVKQRLDNNTCTSSYGMFLRLLGIFLRKTQVEVDPKYWNQIKGRIYSKFTKSKVEEFSVVGLYNFISLFVTLALTTNISQVCTMMLDLLPSVLAENRDQQSRIIAWKGELVVFLLFAEQKISFEKICERFLKEVDVISCRKDETSRSMLSAYVDVLDEILTSSEEMELSEHLFIGGWIDRYFLECPRAKVKTLITVLINVFNKCIELRSLSDETISARNGIRPMLDALWKHVASRVRTLVFDMQIYGDDYHILSELAMRFTLEALKEPETAARYQHKFVSLFKHFVSSPMIKDVRIIRSYLALILQDEDAVCELRKEVKNFDTIIIQAWIKCCIMKPDIENTELKNLTLYLIETDEMAQVFQSTSELIAATDSKEPIILFIKTIMKRHQSLQTEQERLWIAGKCREYFAQIDKWASQLITEETKESDLTYWIYRCIGTLIFYCGPILYVKTQPNNMLVTLIKKFVLPPDKPPYVMNIGKRIFSWIILGIGNLNVRGDLSLQSLIKNLFEAYLPLLITDTFKTGSYKISEKLLNIFHDNNAEYLRLILDKLSVNFIVCRDVVTHEHCYLVMLLFRNLINGGRSYGPHIIDTIISVCLPHVITCYMKVRDFHAHRQQTIDLISDLASNPYYRENPKKREEIKLIIMNTVQKYMTTSSNIFFEFIASVCDLIPEVTLFIYSRIESTIVELEANRYPHVSNLRFFLNRVKARTKPMVEDFDLIKNK</sequence>
<dbReference type="Pfam" id="PF14910">
    <property type="entry name" value="MMS22L_N"/>
    <property type="match status" value="1"/>
</dbReference>